<evidence type="ECO:0000313" key="2">
    <source>
        <dbReference type="Proteomes" id="UP001596435"/>
    </source>
</evidence>
<organism evidence="1 2">
    <name type="scientific">Kitasatospora paranensis</name>
    <dbReference type="NCBI Taxonomy" id="258053"/>
    <lineage>
        <taxon>Bacteria</taxon>
        <taxon>Bacillati</taxon>
        <taxon>Actinomycetota</taxon>
        <taxon>Actinomycetes</taxon>
        <taxon>Kitasatosporales</taxon>
        <taxon>Streptomycetaceae</taxon>
        <taxon>Kitasatospora</taxon>
    </lineage>
</organism>
<dbReference type="Pfam" id="PF09481">
    <property type="entry name" value="CRISPR_Cse1"/>
    <property type="match status" value="1"/>
</dbReference>
<comment type="caution">
    <text evidence="1">The sequence shown here is derived from an EMBL/GenBank/DDBJ whole genome shotgun (WGS) entry which is preliminary data.</text>
</comment>
<dbReference type="CDD" id="cd09729">
    <property type="entry name" value="Cse1_I-E"/>
    <property type="match status" value="1"/>
</dbReference>
<name>A0ABW2FS87_9ACTN</name>
<dbReference type="RefSeq" id="WP_380230351.1">
    <property type="nucleotide sequence ID" value="NZ_JBHSVH010000002.1"/>
</dbReference>
<dbReference type="Proteomes" id="UP001596435">
    <property type="component" value="Unassembled WGS sequence"/>
</dbReference>
<evidence type="ECO:0000313" key="1">
    <source>
        <dbReference type="EMBL" id="MFC7178480.1"/>
    </source>
</evidence>
<dbReference type="NCBIfam" id="TIGR02547">
    <property type="entry name" value="casA_cse1"/>
    <property type="match status" value="1"/>
</dbReference>
<dbReference type="EMBL" id="JBHTAJ010000004">
    <property type="protein sequence ID" value="MFC7178480.1"/>
    <property type="molecule type" value="Genomic_DNA"/>
</dbReference>
<sequence length="529" mass="58274">MSPAPTPVPPVFNLVDDPWIPVRGRPDPTRRHPDRPLPEVVGLRELLLRADEIEQIAIGLPPALSALYRILYALTSRITGLDEAGPGAWAERREDAVEEGHLDEGKVEAYLDTYLHRFDLFHPEQPFLQDPRLAQQCDRANTAGVDKLITTRPSGNNHAWFHHIDSTSPDLPTSAQAAMHLLIWHYYGPSGRCSNRTVGDVKAANVTAGPLRSTLSYHPEGESLFETLLAGLPEPGQDVRRAADLCPWERAEATDPTAPPPETAGPCSRLTARSQHALLLVPAPTGQHVTDAFITWAYRHKIPRQGDPYLIWQTSKEGNTYPRPADAQRALWRDLDALLLKDPPGGSHPRRPEVFATAPEVSEYLRVRALGFEQDGQAKDVQFVDASTPPVLDLAEEQEPATAVEIGRLRALGELYGYRLDKAVRRAWADYTAAPKLRDCAWAVDAAARYWPDAEAEFWKHVDAREFVGAAAAFRTIAEDAYDKITYTALGTLRGAKAAARARVELYGGPAKTPAKAAATRPGTPTEDK</sequence>
<protein>
    <submittedName>
        <fullName evidence="1">Type I-E CRISPR-associated protein Cse1/CasA</fullName>
    </submittedName>
</protein>
<dbReference type="InterPro" id="IPR013381">
    <property type="entry name" value="CRISPR-assoc_prot_Cse1"/>
</dbReference>
<gene>
    <name evidence="1" type="primary">casA</name>
    <name evidence="1" type="synonym">cse1</name>
    <name evidence="1" type="ORF">ACFQMG_02755</name>
</gene>
<proteinExistence type="predicted"/>
<reference evidence="2" key="1">
    <citation type="journal article" date="2019" name="Int. J. Syst. Evol. Microbiol.">
        <title>The Global Catalogue of Microorganisms (GCM) 10K type strain sequencing project: providing services to taxonomists for standard genome sequencing and annotation.</title>
        <authorList>
            <consortium name="The Broad Institute Genomics Platform"/>
            <consortium name="The Broad Institute Genome Sequencing Center for Infectious Disease"/>
            <person name="Wu L."/>
            <person name="Ma J."/>
        </authorList>
    </citation>
    <scope>NUCLEOTIDE SEQUENCE [LARGE SCALE GENOMIC DNA]</scope>
    <source>
        <strain evidence="2">CGMCC 1.12859</strain>
    </source>
</reference>
<keyword evidence="2" id="KW-1185">Reference proteome</keyword>
<accession>A0ABW2FS87</accession>